<evidence type="ECO:0000313" key="3">
    <source>
        <dbReference type="Proteomes" id="UP001202717"/>
    </source>
</evidence>
<organism evidence="2 3">
    <name type="scientific">Psychroserpens ponticola</name>
    <dbReference type="NCBI Taxonomy" id="2932268"/>
    <lineage>
        <taxon>Bacteria</taxon>
        <taxon>Pseudomonadati</taxon>
        <taxon>Bacteroidota</taxon>
        <taxon>Flavobacteriia</taxon>
        <taxon>Flavobacteriales</taxon>
        <taxon>Flavobacteriaceae</taxon>
        <taxon>Psychroserpens</taxon>
    </lineage>
</organism>
<dbReference type="RefSeq" id="WP_249997057.1">
    <property type="nucleotide sequence ID" value="NZ_CP116221.1"/>
</dbReference>
<reference evidence="2 3" key="1">
    <citation type="submission" date="2023-01" db="EMBL/GenBank/DDBJ databases">
        <title>Psychroserpens ponticola sp. nov., isolated from seawater.</title>
        <authorList>
            <person name="Kristyanto S."/>
            <person name="Jung J."/>
            <person name="Kim J.M."/>
            <person name="Jeon C.O."/>
        </authorList>
    </citation>
    <scope>NUCLEOTIDE SEQUENCE [LARGE SCALE GENOMIC DNA]</scope>
    <source>
        <strain evidence="2 3">MSW6</strain>
    </source>
</reference>
<sequence>MKYNKIIGVIFSIFSIVYSTNFIVNSKLTYNLESYFDFEYLMSFSPVVISIILLIAGIRLFVNPAKANLALALLVIL</sequence>
<feature type="transmembrane region" description="Helical" evidence="1">
    <location>
        <begin position="7"/>
        <end position="24"/>
    </location>
</feature>
<dbReference type="Proteomes" id="UP001202717">
    <property type="component" value="Chromosome"/>
</dbReference>
<protein>
    <recommendedName>
        <fullName evidence="4">DUF4293 family protein</fullName>
    </recommendedName>
</protein>
<proteinExistence type="predicted"/>
<keyword evidence="3" id="KW-1185">Reference proteome</keyword>
<accession>A0ABY7RT65</accession>
<dbReference type="EMBL" id="CP116221">
    <property type="protein sequence ID" value="WCO00299.1"/>
    <property type="molecule type" value="Genomic_DNA"/>
</dbReference>
<keyword evidence="1" id="KW-1133">Transmembrane helix</keyword>
<evidence type="ECO:0008006" key="4">
    <source>
        <dbReference type="Google" id="ProtNLM"/>
    </source>
</evidence>
<name>A0ABY7RT65_9FLAO</name>
<keyword evidence="1" id="KW-0812">Transmembrane</keyword>
<feature type="transmembrane region" description="Helical" evidence="1">
    <location>
        <begin position="44"/>
        <end position="62"/>
    </location>
</feature>
<gene>
    <name evidence="2" type="ORF">MUN68_009465</name>
</gene>
<keyword evidence="1" id="KW-0472">Membrane</keyword>
<evidence type="ECO:0000256" key="1">
    <source>
        <dbReference type="SAM" id="Phobius"/>
    </source>
</evidence>
<evidence type="ECO:0000313" key="2">
    <source>
        <dbReference type="EMBL" id="WCO00299.1"/>
    </source>
</evidence>